<accession>Q8TTK7</accession>
<dbReference type="AlphaFoldDB" id="Q8TTK7"/>
<name>Q8TTK7_METAC</name>
<dbReference type="EnsemblBacteria" id="AAM03871">
    <property type="protein sequence ID" value="AAM03871"/>
    <property type="gene ID" value="MA_0424"/>
</dbReference>
<sequence length="87" mass="10129">MTEENPSGESTTIVEISNLQEECTKRLQEKCTRLYVQIAVLRLKFHSNQQKDGLFIVRIVFLITGNPERIAGIKCDHIKRFKSIYFL</sequence>
<dbReference type="InParanoid" id="Q8TTK7"/>
<dbReference type="KEGG" id="mac:MA_0424"/>
<evidence type="ECO:0000313" key="2">
    <source>
        <dbReference type="Proteomes" id="UP000002487"/>
    </source>
</evidence>
<dbReference type="HOGENOM" id="CLU_2475960_0_0_2"/>
<organism evidence="1 2">
    <name type="scientific">Methanosarcina acetivorans (strain ATCC 35395 / DSM 2834 / JCM 12185 / C2A)</name>
    <dbReference type="NCBI Taxonomy" id="188937"/>
    <lineage>
        <taxon>Archaea</taxon>
        <taxon>Methanobacteriati</taxon>
        <taxon>Methanobacteriota</taxon>
        <taxon>Stenosarchaea group</taxon>
        <taxon>Methanomicrobia</taxon>
        <taxon>Methanosarcinales</taxon>
        <taxon>Methanosarcinaceae</taxon>
        <taxon>Methanosarcina</taxon>
    </lineage>
</organism>
<protein>
    <submittedName>
        <fullName evidence="1">Uncharacterized protein</fullName>
    </submittedName>
</protein>
<evidence type="ECO:0000313" key="1">
    <source>
        <dbReference type="EMBL" id="AAM03871.1"/>
    </source>
</evidence>
<proteinExistence type="predicted"/>
<keyword evidence="2" id="KW-1185">Reference proteome</keyword>
<dbReference type="EMBL" id="AE010299">
    <property type="protein sequence ID" value="AAM03871.1"/>
    <property type="molecule type" value="Genomic_DNA"/>
</dbReference>
<dbReference type="Proteomes" id="UP000002487">
    <property type="component" value="Chromosome"/>
</dbReference>
<gene>
    <name evidence="1" type="ordered locus">MA_0424</name>
</gene>
<reference evidence="1 2" key="1">
    <citation type="journal article" date="2002" name="Genome Res.">
        <title>The genome of Methanosarcina acetivorans reveals extensive metabolic and physiological diversity.</title>
        <authorList>
            <person name="Galagan J.E."/>
            <person name="Nusbaum C."/>
            <person name="Roy A."/>
            <person name="Endrizzi M.G."/>
            <person name="Macdonald P."/>
            <person name="FitzHugh W."/>
            <person name="Calvo S."/>
            <person name="Engels R."/>
            <person name="Smirnov S."/>
            <person name="Atnoor D."/>
            <person name="Brown A."/>
            <person name="Allen N."/>
            <person name="Naylor J."/>
            <person name="Stange-Thomann N."/>
            <person name="DeArellano K."/>
            <person name="Johnson R."/>
            <person name="Linton L."/>
            <person name="McEwan P."/>
            <person name="McKernan K."/>
            <person name="Talamas J."/>
            <person name="Tirrell A."/>
            <person name="Ye W."/>
            <person name="Zimmer A."/>
            <person name="Barber R.D."/>
            <person name="Cann I."/>
            <person name="Graham D.E."/>
            <person name="Grahame D.A."/>
            <person name="Guss A."/>
            <person name="Hedderich R."/>
            <person name="Ingram-Smith C."/>
            <person name="Kuettner C.H."/>
            <person name="Krzycki J.A."/>
            <person name="Leigh J.A."/>
            <person name="Li W."/>
            <person name="Liu J."/>
            <person name="Mukhopadhyay B."/>
            <person name="Reeve J.N."/>
            <person name="Smith K."/>
            <person name="Springer T.A."/>
            <person name="Umayam L.A."/>
            <person name="White O."/>
            <person name="White R.H."/>
            <person name="de Macario E.C."/>
            <person name="Ferry J.G."/>
            <person name="Jarrell K.F."/>
            <person name="Jing H."/>
            <person name="Macario A.J.L."/>
            <person name="Paulsen I."/>
            <person name="Pritchett M."/>
            <person name="Sowers K.R."/>
            <person name="Swanson R.V."/>
            <person name="Zinder S.H."/>
            <person name="Lander E."/>
            <person name="Metcalf W.W."/>
            <person name="Birren B."/>
        </authorList>
    </citation>
    <scope>NUCLEOTIDE SEQUENCE [LARGE SCALE GENOMIC DNA]</scope>
    <source>
        <strain evidence="2">ATCC 35395 / DSM 2834 / JCM 12185 / C2A</strain>
    </source>
</reference>